<dbReference type="GO" id="GO:0016773">
    <property type="term" value="F:phosphotransferase activity, alcohol group as acceptor"/>
    <property type="evidence" value="ECO:0007669"/>
    <property type="project" value="InterPro"/>
</dbReference>
<keyword evidence="1" id="KW-0418">Kinase</keyword>
<dbReference type="Proteomes" id="UP000008495">
    <property type="component" value="Unassembled WGS sequence"/>
</dbReference>
<name>K6VAL0_9MICO</name>
<dbReference type="GO" id="GO:0009254">
    <property type="term" value="P:peptidoglycan turnover"/>
    <property type="evidence" value="ECO:0007669"/>
    <property type="project" value="InterPro"/>
</dbReference>
<proteinExistence type="predicted"/>
<dbReference type="GO" id="GO:0006040">
    <property type="term" value="P:amino sugar metabolic process"/>
    <property type="evidence" value="ECO:0007669"/>
    <property type="project" value="InterPro"/>
</dbReference>
<dbReference type="Gene3D" id="3.30.420.40">
    <property type="match status" value="2"/>
</dbReference>
<evidence type="ECO:0000313" key="2">
    <source>
        <dbReference type="Proteomes" id="UP000008495"/>
    </source>
</evidence>
<gene>
    <name evidence="1" type="primary">anmK</name>
    <name evidence="1" type="ORF">AUCHE_22_00530</name>
</gene>
<dbReference type="GO" id="GO:0016301">
    <property type="term" value="F:kinase activity"/>
    <property type="evidence" value="ECO:0007669"/>
    <property type="project" value="UniProtKB-KW"/>
</dbReference>
<reference evidence="1 2" key="1">
    <citation type="submission" date="2012-08" db="EMBL/GenBank/DDBJ databases">
        <title>Whole genome shotgun sequence of Austwickia chelonae NBRC 105200.</title>
        <authorList>
            <person name="Yoshida I."/>
            <person name="Hosoyama A."/>
            <person name="Tsuchikane K."/>
            <person name="Katsumata H."/>
            <person name="Ando Y."/>
            <person name="Ohji S."/>
            <person name="Hamada M."/>
            <person name="Tamura T."/>
            <person name="Yamazoe A."/>
            <person name="Yamazaki S."/>
            <person name="Fujita N."/>
        </authorList>
    </citation>
    <scope>NUCLEOTIDE SEQUENCE [LARGE SCALE GENOMIC DNA]</scope>
    <source>
        <strain evidence="1 2">NBRC 105200</strain>
    </source>
</reference>
<dbReference type="EMBL" id="BAGZ01000022">
    <property type="protein sequence ID" value="GAB79283.1"/>
    <property type="molecule type" value="Genomic_DNA"/>
</dbReference>
<comment type="caution">
    <text evidence="1">The sequence shown here is derived from an EMBL/GenBank/DDBJ whole genome shotgun (WGS) entry which is preliminary data.</text>
</comment>
<dbReference type="GO" id="GO:0005524">
    <property type="term" value="F:ATP binding"/>
    <property type="evidence" value="ECO:0007669"/>
    <property type="project" value="InterPro"/>
</dbReference>
<dbReference type="AlphaFoldDB" id="K6VAL0"/>
<dbReference type="InterPro" id="IPR005338">
    <property type="entry name" value="Anhydro_N_Ac-Mur_kinase"/>
</dbReference>
<dbReference type="eggNOG" id="COG2377">
    <property type="taxonomic scope" value="Bacteria"/>
</dbReference>
<organism evidence="1 2">
    <name type="scientific">Austwickia chelonae NBRC 105200</name>
    <dbReference type="NCBI Taxonomy" id="1184607"/>
    <lineage>
        <taxon>Bacteria</taxon>
        <taxon>Bacillati</taxon>
        <taxon>Actinomycetota</taxon>
        <taxon>Actinomycetes</taxon>
        <taxon>Micrococcales</taxon>
        <taxon>Dermatophilaceae</taxon>
        <taxon>Austwickia</taxon>
    </lineage>
</organism>
<protein>
    <submittedName>
        <fullName evidence="1">Anhydro-N-acetylmuramic acid kinase</fullName>
    </submittedName>
</protein>
<sequence>MRVLGVMSGTSLDAIDLALAQISAVDLPVSGRGESGYEVHLLPVADEEVPWPAGVRAELVAASTGRVVAGPDRWCLWHAQVGRIVGEACAQAIARWGPVDLIVCHGQTLAHVVVDGRVSGSLQVGSPAHVYAATGVPVVSDLRSADVAAGGQGAPLASMFDALWLGDRPSAAVNLGGIANVTLIDAAGAVVTGDTGPANCLLDSAAAELGESCDREGRWAAAGVVDRVALGRLLADPYYARPFPKSTGRDHFHCRYVRDLLGGQVLSGPDLFATLTELSARTVADALGSVDRVVVSGGGAANPTLMRRLRELAGAPVTTSDALGVPSSAKEALLMALLGWLSVHGVPGVAVGPGGPVTGACRPAVLGSSTPPCRMDLPGRWAGRRPRRLVVGVRGGRSGGGQR</sequence>
<dbReference type="STRING" id="100225.SAMN05421595_2591"/>
<dbReference type="PANTHER" id="PTHR30605:SF0">
    <property type="entry name" value="ANHYDRO-N-ACETYLMURAMIC ACID KINASE"/>
    <property type="match status" value="1"/>
</dbReference>
<dbReference type="SUPFAM" id="SSF53067">
    <property type="entry name" value="Actin-like ATPase domain"/>
    <property type="match status" value="1"/>
</dbReference>
<dbReference type="PANTHER" id="PTHR30605">
    <property type="entry name" value="ANHYDRO-N-ACETYLMURAMIC ACID KINASE"/>
    <property type="match status" value="1"/>
</dbReference>
<dbReference type="InterPro" id="IPR043129">
    <property type="entry name" value="ATPase_NBD"/>
</dbReference>
<keyword evidence="1" id="KW-0808">Transferase</keyword>
<keyword evidence="2" id="KW-1185">Reference proteome</keyword>
<accession>K6VAL0</accession>
<dbReference type="Pfam" id="PF03702">
    <property type="entry name" value="AnmK"/>
    <property type="match status" value="1"/>
</dbReference>
<evidence type="ECO:0000313" key="1">
    <source>
        <dbReference type="EMBL" id="GAB79283.1"/>
    </source>
</evidence>